<dbReference type="InterPro" id="IPR027417">
    <property type="entry name" value="P-loop_NTPase"/>
</dbReference>
<keyword evidence="4" id="KW-1003">Cell membrane</keyword>
<evidence type="ECO:0000256" key="5">
    <source>
        <dbReference type="ARBA" id="ARBA00022519"/>
    </source>
</evidence>
<dbReference type="Proteomes" id="UP000663792">
    <property type="component" value="Unassembled WGS sequence"/>
</dbReference>
<evidence type="ECO:0000256" key="1">
    <source>
        <dbReference type="ARBA" id="ARBA00004202"/>
    </source>
</evidence>
<evidence type="ECO:0000256" key="3">
    <source>
        <dbReference type="ARBA" id="ARBA00022448"/>
    </source>
</evidence>
<dbReference type="GO" id="GO:0016887">
    <property type="term" value="F:ATP hydrolysis activity"/>
    <property type="evidence" value="ECO:0007669"/>
    <property type="project" value="InterPro"/>
</dbReference>
<dbReference type="PROSITE" id="PS50893">
    <property type="entry name" value="ABC_TRANSPORTER_2"/>
    <property type="match status" value="1"/>
</dbReference>
<dbReference type="PANTHER" id="PTHR43297:SF14">
    <property type="entry name" value="ATPASE AAA-TYPE CORE DOMAIN-CONTAINING PROTEIN"/>
    <property type="match status" value="1"/>
</dbReference>
<dbReference type="PANTHER" id="PTHR43297">
    <property type="entry name" value="OLIGOPEPTIDE TRANSPORT ATP-BINDING PROTEIN APPD"/>
    <property type="match status" value="1"/>
</dbReference>
<keyword evidence="6" id="KW-0547">Nucleotide-binding</keyword>
<evidence type="ECO:0000313" key="11">
    <source>
        <dbReference type="EMBL" id="MBM9466162.1"/>
    </source>
</evidence>
<dbReference type="CDD" id="cd03257">
    <property type="entry name" value="ABC_NikE_OppD_transporters"/>
    <property type="match status" value="1"/>
</dbReference>
<dbReference type="InterPro" id="IPR003439">
    <property type="entry name" value="ABC_transporter-like_ATP-bd"/>
</dbReference>
<name>A0A938YCX8_9ACTN</name>
<keyword evidence="12" id="KW-1185">Reference proteome</keyword>
<keyword evidence="9" id="KW-0472">Membrane</keyword>
<dbReference type="InterPro" id="IPR050388">
    <property type="entry name" value="ABC_Ni/Peptide_Import"/>
</dbReference>
<reference evidence="11" key="1">
    <citation type="submission" date="2021-01" db="EMBL/GenBank/DDBJ databases">
        <title>YIM 132084 draft genome.</title>
        <authorList>
            <person name="An D."/>
        </authorList>
    </citation>
    <scope>NUCLEOTIDE SEQUENCE</scope>
    <source>
        <strain evidence="11">YIM 132084</strain>
    </source>
</reference>
<gene>
    <name evidence="11" type="ORF">JL106_02560</name>
</gene>
<dbReference type="AlphaFoldDB" id="A0A938YCX8"/>
<dbReference type="GO" id="GO:0005524">
    <property type="term" value="F:ATP binding"/>
    <property type="evidence" value="ECO:0007669"/>
    <property type="project" value="UniProtKB-KW"/>
</dbReference>
<keyword evidence="3" id="KW-0813">Transport</keyword>
<evidence type="ECO:0000259" key="10">
    <source>
        <dbReference type="PROSITE" id="PS50893"/>
    </source>
</evidence>
<sequence>MRTGDRAGERDLVRGVSFAVGTGERVGIIGESGSGKTLTCLAAAGLLPDGLTMTGSIAVRGSDRDLVSAGERELARLRGELVGMVFQEPMTALDPTMRVGRQVAEAIRLHARRTSAAGGTRRVRGADPRVLALLAETGLDDPDRVARAHPHQLSGGQRQRVVLAMALAGRPGLLVCDEPTTALDVTVQARVLDLIDRRAREVGAAVLFISHDLAVVASLCDRVLVLYRGELVEQGPTVQVLTDPQHDHTRRLLADSDLTGPMLDGGPVR</sequence>
<comment type="subcellular location">
    <subcellularLocation>
        <location evidence="1">Cell membrane</location>
        <topology evidence="1">Peripheral membrane protein</topology>
    </subcellularLocation>
</comment>
<evidence type="ECO:0000256" key="2">
    <source>
        <dbReference type="ARBA" id="ARBA00005417"/>
    </source>
</evidence>
<keyword evidence="7 11" id="KW-0067">ATP-binding</keyword>
<dbReference type="PROSITE" id="PS00211">
    <property type="entry name" value="ABC_TRANSPORTER_1"/>
    <property type="match status" value="1"/>
</dbReference>
<dbReference type="Pfam" id="PF00005">
    <property type="entry name" value="ABC_tran"/>
    <property type="match status" value="1"/>
</dbReference>
<dbReference type="SUPFAM" id="SSF52540">
    <property type="entry name" value="P-loop containing nucleoside triphosphate hydrolases"/>
    <property type="match status" value="1"/>
</dbReference>
<comment type="similarity">
    <text evidence="2">Belongs to the ABC transporter superfamily.</text>
</comment>
<evidence type="ECO:0000256" key="6">
    <source>
        <dbReference type="ARBA" id="ARBA00022741"/>
    </source>
</evidence>
<dbReference type="InterPro" id="IPR003593">
    <property type="entry name" value="AAA+_ATPase"/>
</dbReference>
<accession>A0A938YCX8</accession>
<protein>
    <submittedName>
        <fullName evidence="11">ABC transporter ATP-binding protein</fullName>
    </submittedName>
</protein>
<dbReference type="SMART" id="SM00382">
    <property type="entry name" value="AAA"/>
    <property type="match status" value="1"/>
</dbReference>
<evidence type="ECO:0000256" key="8">
    <source>
        <dbReference type="ARBA" id="ARBA00022967"/>
    </source>
</evidence>
<dbReference type="Gene3D" id="3.40.50.300">
    <property type="entry name" value="P-loop containing nucleotide triphosphate hydrolases"/>
    <property type="match status" value="1"/>
</dbReference>
<evidence type="ECO:0000256" key="9">
    <source>
        <dbReference type="ARBA" id="ARBA00023136"/>
    </source>
</evidence>
<comment type="caution">
    <text evidence="11">The sequence shown here is derived from an EMBL/GenBank/DDBJ whole genome shotgun (WGS) entry which is preliminary data.</text>
</comment>
<evidence type="ECO:0000313" key="12">
    <source>
        <dbReference type="Proteomes" id="UP000663792"/>
    </source>
</evidence>
<evidence type="ECO:0000256" key="7">
    <source>
        <dbReference type="ARBA" id="ARBA00022840"/>
    </source>
</evidence>
<keyword evidence="8" id="KW-1278">Translocase</keyword>
<proteinExistence type="inferred from homology"/>
<dbReference type="InterPro" id="IPR017871">
    <property type="entry name" value="ABC_transporter-like_CS"/>
</dbReference>
<feature type="domain" description="ABC transporter" evidence="10">
    <location>
        <begin position="1"/>
        <end position="253"/>
    </location>
</feature>
<organism evidence="11 12">
    <name type="scientific">Nakamurella leprariae</name>
    <dbReference type="NCBI Taxonomy" id="2803911"/>
    <lineage>
        <taxon>Bacteria</taxon>
        <taxon>Bacillati</taxon>
        <taxon>Actinomycetota</taxon>
        <taxon>Actinomycetes</taxon>
        <taxon>Nakamurellales</taxon>
        <taxon>Nakamurellaceae</taxon>
        <taxon>Nakamurella</taxon>
    </lineage>
</organism>
<evidence type="ECO:0000256" key="4">
    <source>
        <dbReference type="ARBA" id="ARBA00022475"/>
    </source>
</evidence>
<keyword evidence="5" id="KW-0997">Cell inner membrane</keyword>
<dbReference type="GO" id="GO:0005886">
    <property type="term" value="C:plasma membrane"/>
    <property type="evidence" value="ECO:0007669"/>
    <property type="project" value="UniProtKB-SubCell"/>
</dbReference>
<dbReference type="EMBL" id="JAERWK010000003">
    <property type="protein sequence ID" value="MBM9466162.1"/>
    <property type="molecule type" value="Genomic_DNA"/>
</dbReference>